<dbReference type="CDD" id="cd03357">
    <property type="entry name" value="LbH_MAT_GAT"/>
    <property type="match status" value="1"/>
</dbReference>
<proteinExistence type="inferred from homology"/>
<dbReference type="InterPro" id="IPR018357">
    <property type="entry name" value="Hexapep_transf_CS"/>
</dbReference>
<dbReference type="Proteomes" id="UP001562354">
    <property type="component" value="Unassembled WGS sequence"/>
</dbReference>
<protein>
    <recommendedName>
        <fullName evidence="3">Maltose/galactoside acetyltransferase domain-containing protein</fullName>
    </recommendedName>
</protein>
<dbReference type="SMART" id="SM01266">
    <property type="entry name" value="Mac"/>
    <property type="match status" value="1"/>
</dbReference>
<evidence type="ECO:0000256" key="1">
    <source>
        <dbReference type="ARBA" id="ARBA00007274"/>
    </source>
</evidence>
<dbReference type="InterPro" id="IPR011004">
    <property type="entry name" value="Trimer_LpxA-like_sf"/>
</dbReference>
<dbReference type="Pfam" id="PF00132">
    <property type="entry name" value="Hexapep"/>
    <property type="match status" value="1"/>
</dbReference>
<keyword evidence="5" id="KW-1185">Reference proteome</keyword>
<dbReference type="PANTHER" id="PTHR23416:SF54">
    <property type="entry name" value="ACETYLTRANSFERASE, CYSE_LACA_LPXA_NODL FAMILY (AFU_ORTHOLOGUE AFUA_2G08430)-RELATED"/>
    <property type="match status" value="1"/>
</dbReference>
<dbReference type="Gene3D" id="2.160.10.10">
    <property type="entry name" value="Hexapeptide repeat proteins"/>
    <property type="match status" value="1"/>
</dbReference>
<dbReference type="EMBL" id="JBFMKM010000005">
    <property type="protein sequence ID" value="KAL1305949.1"/>
    <property type="molecule type" value="Genomic_DNA"/>
</dbReference>
<evidence type="ECO:0000313" key="4">
    <source>
        <dbReference type="EMBL" id="KAL1305949.1"/>
    </source>
</evidence>
<sequence length="229" mass="24999">MVPSENFQRALRGDLYHAFTPELVALRRRCAEAMAKYNNTPFESRRQQVEMLRAILGDTSTPLPPYNPSSTPAEDEHLLEDFPWVEAPFRADYGTNITLGTNVFINFGCTILDTSRVTIGSRTLFGPNVSLYSGTHPTDPELRNGTKGPESGRPIVIGEDVWVGGNVVICPGVTVGRGSTVGAGSVVTKDVPEYSIVAGNPARKIKDAPRDSTTPEERERILRIANEGQ</sequence>
<gene>
    <name evidence="4" type="ORF">AAFC00_004089</name>
</gene>
<feature type="domain" description="Maltose/galactoside acetyltransferase" evidence="3">
    <location>
        <begin position="7"/>
        <end position="61"/>
    </location>
</feature>
<reference evidence="4 5" key="1">
    <citation type="submission" date="2024-07" db="EMBL/GenBank/DDBJ databases">
        <title>Draft sequence of the Neodothiora populina.</title>
        <authorList>
            <person name="Drown D.D."/>
            <person name="Schuette U.S."/>
            <person name="Buechlein A.B."/>
            <person name="Rusch D.R."/>
            <person name="Winton L.W."/>
            <person name="Adams G.A."/>
        </authorList>
    </citation>
    <scope>NUCLEOTIDE SEQUENCE [LARGE SCALE GENOMIC DNA]</scope>
    <source>
        <strain evidence="4 5">CPC 39397</strain>
    </source>
</reference>
<dbReference type="PROSITE" id="PS00101">
    <property type="entry name" value="HEXAPEP_TRANSFERASES"/>
    <property type="match status" value="1"/>
</dbReference>
<dbReference type="RefSeq" id="XP_069202222.1">
    <property type="nucleotide sequence ID" value="XM_069343669.1"/>
</dbReference>
<accession>A0ABR3PIK6</accession>
<dbReference type="InterPro" id="IPR001451">
    <property type="entry name" value="Hexapep"/>
</dbReference>
<dbReference type="InterPro" id="IPR051159">
    <property type="entry name" value="Hexapeptide_acetyltransf"/>
</dbReference>
<dbReference type="Pfam" id="PF12464">
    <property type="entry name" value="Mac"/>
    <property type="match status" value="1"/>
</dbReference>
<keyword evidence="2" id="KW-0808">Transferase</keyword>
<dbReference type="SUPFAM" id="SSF51161">
    <property type="entry name" value="Trimeric LpxA-like enzymes"/>
    <property type="match status" value="1"/>
</dbReference>
<dbReference type="InterPro" id="IPR024688">
    <property type="entry name" value="Mac_dom"/>
</dbReference>
<evidence type="ECO:0000259" key="3">
    <source>
        <dbReference type="SMART" id="SM01266"/>
    </source>
</evidence>
<dbReference type="PANTHER" id="PTHR23416">
    <property type="entry name" value="SIALIC ACID SYNTHASE-RELATED"/>
    <property type="match status" value="1"/>
</dbReference>
<comment type="similarity">
    <text evidence="1">Belongs to the transferase hexapeptide repeat family.</text>
</comment>
<organism evidence="4 5">
    <name type="scientific">Neodothiora populina</name>
    <dbReference type="NCBI Taxonomy" id="2781224"/>
    <lineage>
        <taxon>Eukaryota</taxon>
        <taxon>Fungi</taxon>
        <taxon>Dikarya</taxon>
        <taxon>Ascomycota</taxon>
        <taxon>Pezizomycotina</taxon>
        <taxon>Dothideomycetes</taxon>
        <taxon>Dothideomycetidae</taxon>
        <taxon>Dothideales</taxon>
        <taxon>Dothioraceae</taxon>
        <taxon>Neodothiora</taxon>
    </lineage>
</organism>
<evidence type="ECO:0000313" key="5">
    <source>
        <dbReference type="Proteomes" id="UP001562354"/>
    </source>
</evidence>
<comment type="caution">
    <text evidence="4">The sequence shown here is derived from an EMBL/GenBank/DDBJ whole genome shotgun (WGS) entry which is preliminary data.</text>
</comment>
<dbReference type="GeneID" id="95977789"/>
<evidence type="ECO:0000256" key="2">
    <source>
        <dbReference type="ARBA" id="ARBA00022679"/>
    </source>
</evidence>
<name>A0ABR3PIK6_9PEZI</name>